<comment type="similarity">
    <text evidence="2 6">Belongs to the FPP/GGPP synthase family.</text>
</comment>
<dbReference type="InterPro" id="IPR008949">
    <property type="entry name" value="Isoprenoid_synthase_dom_sf"/>
</dbReference>
<evidence type="ECO:0000313" key="7">
    <source>
        <dbReference type="EMBL" id="KAB1633075.1"/>
    </source>
</evidence>
<keyword evidence="5" id="KW-0460">Magnesium</keyword>
<dbReference type="GO" id="GO:0004659">
    <property type="term" value="F:prenyltransferase activity"/>
    <property type="evidence" value="ECO:0007669"/>
    <property type="project" value="InterPro"/>
</dbReference>
<sequence>MRLVQDRIDARLDLETGHLARISPAAGALVNETRQLMTGGKRLRSQFCYWGWRAAERDVPDDRSRRQLDAVLQLAAAIEMFHAAALVHDDVIDHSFTRRGHPATHVAFARRHEAAGWRGDAAAFGEAAAIVLGDLLLDWSHQMFADGLAAVPGDAERAASRSLVSAMTSEVMVGQYLDILGEHAWPVLPDDTALERAETVMLYKSAKYSIEQPTLLGAAVAGADEPLLATLSAFGVHAGLAFQLRDDILGVFGDPDRTGKPAGDDLREGKRTVLIALTRSRVSTTVAHVLDDMLGDPDLTDDQIHILQQTIIDSGALQATEGLIDDHTRRALAALADPRIAPGARHELADLADRAARRAR</sequence>
<dbReference type="GO" id="GO:0008299">
    <property type="term" value="P:isoprenoid biosynthetic process"/>
    <property type="evidence" value="ECO:0007669"/>
    <property type="project" value="InterPro"/>
</dbReference>
<gene>
    <name evidence="7" type="ORF">F8O02_03825</name>
</gene>
<proteinExistence type="inferred from homology"/>
<dbReference type="SFLD" id="SFLDS00005">
    <property type="entry name" value="Isoprenoid_Synthase_Type_I"/>
    <property type="match status" value="1"/>
</dbReference>
<comment type="cofactor">
    <cofactor evidence="1">
        <name>Mg(2+)</name>
        <dbReference type="ChEBI" id="CHEBI:18420"/>
    </cofactor>
</comment>
<dbReference type="SUPFAM" id="SSF48576">
    <property type="entry name" value="Terpenoid synthases"/>
    <property type="match status" value="1"/>
</dbReference>
<dbReference type="Proteomes" id="UP000481339">
    <property type="component" value="Unassembled WGS sequence"/>
</dbReference>
<organism evidence="7 8">
    <name type="scientific">Pseudoclavibacter caeni</name>
    <dbReference type="NCBI Taxonomy" id="908846"/>
    <lineage>
        <taxon>Bacteria</taxon>
        <taxon>Bacillati</taxon>
        <taxon>Actinomycetota</taxon>
        <taxon>Actinomycetes</taxon>
        <taxon>Micrococcales</taxon>
        <taxon>Microbacteriaceae</taxon>
        <taxon>Pseudoclavibacter</taxon>
    </lineage>
</organism>
<keyword evidence="3 6" id="KW-0808">Transferase</keyword>
<evidence type="ECO:0000256" key="2">
    <source>
        <dbReference type="ARBA" id="ARBA00006706"/>
    </source>
</evidence>
<evidence type="ECO:0000256" key="5">
    <source>
        <dbReference type="ARBA" id="ARBA00022842"/>
    </source>
</evidence>
<keyword evidence="4" id="KW-0479">Metal-binding</keyword>
<dbReference type="InterPro" id="IPR000092">
    <property type="entry name" value="Polyprenyl_synt"/>
</dbReference>
<dbReference type="GO" id="GO:0046872">
    <property type="term" value="F:metal ion binding"/>
    <property type="evidence" value="ECO:0007669"/>
    <property type="project" value="UniProtKB-KW"/>
</dbReference>
<keyword evidence="8" id="KW-1185">Reference proteome</keyword>
<reference evidence="7 8" key="1">
    <citation type="submission" date="2019-09" db="EMBL/GenBank/DDBJ databases">
        <title>Phylogeny of genus Pseudoclavibacter and closely related genus.</title>
        <authorList>
            <person name="Li Y."/>
        </authorList>
    </citation>
    <scope>NUCLEOTIDE SEQUENCE [LARGE SCALE GENOMIC DNA]</scope>
    <source>
        <strain evidence="7 8">JCM 16921</strain>
    </source>
</reference>
<dbReference type="AlphaFoldDB" id="A0A7C8BPD6"/>
<protein>
    <submittedName>
        <fullName evidence="7">Polyprenyl synthetase family protein</fullName>
    </submittedName>
</protein>
<dbReference type="PROSITE" id="PS00723">
    <property type="entry name" value="POLYPRENYL_SYNTHASE_1"/>
    <property type="match status" value="1"/>
</dbReference>
<dbReference type="CDD" id="cd00685">
    <property type="entry name" value="Trans_IPPS_HT"/>
    <property type="match status" value="1"/>
</dbReference>
<evidence type="ECO:0000313" key="8">
    <source>
        <dbReference type="Proteomes" id="UP000481339"/>
    </source>
</evidence>
<accession>A0A7C8BPD6</accession>
<dbReference type="InterPro" id="IPR033749">
    <property type="entry name" value="Polyprenyl_synt_CS"/>
</dbReference>
<dbReference type="PANTHER" id="PTHR12001:SF85">
    <property type="entry name" value="SHORT CHAIN ISOPRENYL DIPHOSPHATE SYNTHASE"/>
    <property type="match status" value="1"/>
</dbReference>
<comment type="caution">
    <text evidence="7">The sequence shown here is derived from an EMBL/GenBank/DDBJ whole genome shotgun (WGS) entry which is preliminary data.</text>
</comment>
<dbReference type="PANTHER" id="PTHR12001">
    <property type="entry name" value="GERANYLGERANYL PYROPHOSPHATE SYNTHASE"/>
    <property type="match status" value="1"/>
</dbReference>
<evidence type="ECO:0000256" key="4">
    <source>
        <dbReference type="ARBA" id="ARBA00022723"/>
    </source>
</evidence>
<evidence type="ECO:0000256" key="3">
    <source>
        <dbReference type="ARBA" id="ARBA00022679"/>
    </source>
</evidence>
<dbReference type="EMBL" id="WBKA01000002">
    <property type="protein sequence ID" value="KAB1633075.1"/>
    <property type="molecule type" value="Genomic_DNA"/>
</dbReference>
<evidence type="ECO:0000256" key="6">
    <source>
        <dbReference type="RuleBase" id="RU004466"/>
    </source>
</evidence>
<name>A0A7C8BPD6_9MICO</name>
<dbReference type="OrthoDB" id="4497239at2"/>
<dbReference type="Gene3D" id="1.10.600.10">
    <property type="entry name" value="Farnesyl Diphosphate Synthase"/>
    <property type="match status" value="1"/>
</dbReference>
<evidence type="ECO:0000256" key="1">
    <source>
        <dbReference type="ARBA" id="ARBA00001946"/>
    </source>
</evidence>
<dbReference type="Pfam" id="PF00348">
    <property type="entry name" value="polyprenyl_synt"/>
    <property type="match status" value="1"/>
</dbReference>